<reference evidence="1 2" key="1">
    <citation type="journal article" date="2023" name="Nucleic Acids Res.">
        <title>The hologenome of Daphnia magna reveals possible DNA methylation and microbiome-mediated evolution of the host genome.</title>
        <authorList>
            <person name="Chaturvedi A."/>
            <person name="Li X."/>
            <person name="Dhandapani V."/>
            <person name="Marshall H."/>
            <person name="Kissane S."/>
            <person name="Cuenca-Cambronero M."/>
            <person name="Asole G."/>
            <person name="Calvet F."/>
            <person name="Ruiz-Romero M."/>
            <person name="Marangio P."/>
            <person name="Guigo R."/>
            <person name="Rago D."/>
            <person name="Mirbahai L."/>
            <person name="Eastwood N."/>
            <person name="Colbourne J.K."/>
            <person name="Zhou J."/>
            <person name="Mallon E."/>
            <person name="Orsini L."/>
        </authorList>
    </citation>
    <scope>NUCLEOTIDE SEQUENCE [LARGE SCALE GENOMIC DNA]</scope>
    <source>
        <strain evidence="1">LRV0_1</strain>
    </source>
</reference>
<name>A0ABQ9ZMM1_9CRUS</name>
<dbReference type="Proteomes" id="UP001234178">
    <property type="component" value="Unassembled WGS sequence"/>
</dbReference>
<protein>
    <submittedName>
        <fullName evidence="1">Uncharacterized protein</fullName>
    </submittedName>
</protein>
<dbReference type="EMBL" id="JAOYFB010000004">
    <property type="protein sequence ID" value="KAK4014151.1"/>
    <property type="molecule type" value="Genomic_DNA"/>
</dbReference>
<proteinExistence type="predicted"/>
<keyword evidence="2" id="KW-1185">Reference proteome</keyword>
<sequence>MVFPLNKGIQISMSHLNVYETTQSGSSITNRYFSVRFVEKQMASVSGSSSARGLISVSPIFNELSVTDFPLISVKDVHLPGLNFKPNEVAVSSMALRVLCVSRIDDPTMAISSAYAVVETLA</sequence>
<accession>A0ABQ9ZMM1</accession>
<evidence type="ECO:0000313" key="2">
    <source>
        <dbReference type="Proteomes" id="UP001234178"/>
    </source>
</evidence>
<gene>
    <name evidence="1" type="ORF">OUZ56_026689</name>
</gene>
<organism evidence="1 2">
    <name type="scientific">Daphnia magna</name>
    <dbReference type="NCBI Taxonomy" id="35525"/>
    <lineage>
        <taxon>Eukaryota</taxon>
        <taxon>Metazoa</taxon>
        <taxon>Ecdysozoa</taxon>
        <taxon>Arthropoda</taxon>
        <taxon>Crustacea</taxon>
        <taxon>Branchiopoda</taxon>
        <taxon>Diplostraca</taxon>
        <taxon>Cladocera</taxon>
        <taxon>Anomopoda</taxon>
        <taxon>Daphniidae</taxon>
        <taxon>Daphnia</taxon>
    </lineage>
</organism>
<comment type="caution">
    <text evidence="1">The sequence shown here is derived from an EMBL/GenBank/DDBJ whole genome shotgun (WGS) entry which is preliminary data.</text>
</comment>
<evidence type="ECO:0000313" key="1">
    <source>
        <dbReference type="EMBL" id="KAK4014151.1"/>
    </source>
</evidence>